<dbReference type="InterPro" id="IPR058625">
    <property type="entry name" value="MdtA-like_BSH"/>
</dbReference>
<dbReference type="Gene3D" id="6.10.140.1990">
    <property type="match status" value="1"/>
</dbReference>
<dbReference type="Gene3D" id="2.40.420.20">
    <property type="match status" value="1"/>
</dbReference>
<comment type="caution">
    <text evidence="8">The sequence shown here is derived from an EMBL/GenBank/DDBJ whole genome shotgun (WGS) entry which is preliminary data.</text>
</comment>
<dbReference type="GO" id="GO:1990281">
    <property type="term" value="C:efflux pump complex"/>
    <property type="evidence" value="ECO:0007669"/>
    <property type="project" value="TreeGrafter"/>
</dbReference>
<evidence type="ECO:0000259" key="7">
    <source>
        <dbReference type="Pfam" id="PF25967"/>
    </source>
</evidence>
<dbReference type="STRING" id="67855.RO21_02795"/>
<reference evidence="8 9" key="1">
    <citation type="submission" date="2014-12" db="EMBL/GenBank/DDBJ databases">
        <title>Reclassification of Actinobacillus muris as Muribacter muris.</title>
        <authorList>
            <person name="Christensen H."/>
            <person name="Nicklas W."/>
            <person name="Bisgaard M."/>
        </authorList>
    </citation>
    <scope>NUCLEOTIDE SEQUENCE [LARGE SCALE GENOMIC DNA]</scope>
    <source>
        <strain evidence="8 9">Ackerman80-443D</strain>
    </source>
</reference>
<feature type="domain" description="Multidrug resistance protein MdtA-like C-terminal permuted SH3" evidence="7">
    <location>
        <begin position="316"/>
        <end position="371"/>
    </location>
</feature>
<evidence type="ECO:0000313" key="8">
    <source>
        <dbReference type="EMBL" id="KMK52066.1"/>
    </source>
</evidence>
<dbReference type="GO" id="GO:0030313">
    <property type="term" value="C:cell envelope"/>
    <property type="evidence" value="ECO:0007669"/>
    <property type="project" value="UniProtKB-SubCell"/>
</dbReference>
<dbReference type="PANTHER" id="PTHR30469:SF33">
    <property type="entry name" value="SLR1207 PROTEIN"/>
    <property type="match status" value="1"/>
</dbReference>
<dbReference type="NCBIfam" id="TIGR01730">
    <property type="entry name" value="RND_mfp"/>
    <property type="match status" value="1"/>
</dbReference>
<dbReference type="EMBL" id="JWIZ01000014">
    <property type="protein sequence ID" value="KMK52066.1"/>
    <property type="molecule type" value="Genomic_DNA"/>
</dbReference>
<protein>
    <submittedName>
        <fullName evidence="8">ABC transporter substrate-binding protein</fullName>
    </submittedName>
</protein>
<sequence>MKKSKSIVILLALLGAGYFIYQQFFAPQQTAQIHYITEPVTRGDLDKSVLATGSVRASQRTEVGAQVSGKIQKLYVEMGQAVQKGQLIAEIDSETQQNELNTAQAELSASQTQLQSRQVALNVAQSNYNRLSTLYRQKSTSLSELEKSQNDLALAKANLEEIKVQIQVKQIAVNTAKTNLGYTKILSPIDGVVVSIPISEGQTVNSNQTSPIIVQVANVDKALIKFEIAEGDIAQVKPQQTVSFTPLADPEQRYQGTIHSVDPALTTLTDNTYKEASGNSDAVYYYANALINNHDHRLRIGMTVQGKVIIAQKKGVLLVPSNALKKQGQSASVQVLENNKAVEKMVTVGLSDSRYTEITSGLKEGEQVITTQRAEGEQVGSGNMRLRF</sequence>
<dbReference type="Gene3D" id="2.40.30.170">
    <property type="match status" value="1"/>
</dbReference>
<organism evidence="8 9">
    <name type="scientific">Muribacter muris</name>
    <dbReference type="NCBI Taxonomy" id="67855"/>
    <lineage>
        <taxon>Bacteria</taxon>
        <taxon>Pseudomonadati</taxon>
        <taxon>Pseudomonadota</taxon>
        <taxon>Gammaproteobacteria</taxon>
        <taxon>Pasteurellales</taxon>
        <taxon>Pasteurellaceae</taxon>
        <taxon>Muribacter</taxon>
    </lineage>
</organism>
<evidence type="ECO:0000313" key="9">
    <source>
        <dbReference type="Proteomes" id="UP000036270"/>
    </source>
</evidence>
<dbReference type="Pfam" id="PF25917">
    <property type="entry name" value="BSH_RND"/>
    <property type="match status" value="1"/>
</dbReference>
<dbReference type="GO" id="GO:1990961">
    <property type="term" value="P:xenobiotic detoxification by transmembrane export across the plasma membrane"/>
    <property type="evidence" value="ECO:0007669"/>
    <property type="project" value="InterPro"/>
</dbReference>
<dbReference type="Proteomes" id="UP000036270">
    <property type="component" value="Unassembled WGS sequence"/>
</dbReference>
<evidence type="ECO:0000259" key="5">
    <source>
        <dbReference type="Pfam" id="PF25917"/>
    </source>
</evidence>
<dbReference type="Gene3D" id="2.40.50.100">
    <property type="match status" value="1"/>
</dbReference>
<dbReference type="InterPro" id="IPR058627">
    <property type="entry name" value="MdtA-like_C"/>
</dbReference>
<evidence type="ECO:0000256" key="3">
    <source>
        <dbReference type="ARBA" id="ARBA00022448"/>
    </source>
</evidence>
<dbReference type="Pfam" id="PF25944">
    <property type="entry name" value="Beta-barrel_RND"/>
    <property type="match status" value="1"/>
</dbReference>
<dbReference type="SUPFAM" id="SSF111369">
    <property type="entry name" value="HlyD-like secretion proteins"/>
    <property type="match status" value="1"/>
</dbReference>
<feature type="domain" description="Multidrug resistance protein MdtA-like barrel-sandwich hybrid" evidence="5">
    <location>
        <begin position="61"/>
        <end position="214"/>
    </location>
</feature>
<dbReference type="InterPro" id="IPR006143">
    <property type="entry name" value="RND_pump_MFP"/>
</dbReference>
<evidence type="ECO:0000256" key="2">
    <source>
        <dbReference type="ARBA" id="ARBA00009477"/>
    </source>
</evidence>
<dbReference type="InterPro" id="IPR030190">
    <property type="entry name" value="MacA_alpha-hairpin_sf"/>
</dbReference>
<dbReference type="PATRIC" id="fig|67855.3.peg.329"/>
<accession>A0A0J5P737</accession>
<dbReference type="GO" id="GO:0015562">
    <property type="term" value="F:efflux transmembrane transporter activity"/>
    <property type="evidence" value="ECO:0007669"/>
    <property type="project" value="TreeGrafter"/>
</dbReference>
<evidence type="ECO:0000259" key="6">
    <source>
        <dbReference type="Pfam" id="PF25944"/>
    </source>
</evidence>
<dbReference type="InterPro" id="IPR058626">
    <property type="entry name" value="MdtA-like_b-barrel"/>
</dbReference>
<dbReference type="Pfam" id="PF25967">
    <property type="entry name" value="RND-MFP_C"/>
    <property type="match status" value="1"/>
</dbReference>
<dbReference type="AlphaFoldDB" id="A0A0J5P737"/>
<name>A0A0J5P737_9PAST</name>
<dbReference type="GO" id="GO:0019898">
    <property type="term" value="C:extrinsic component of membrane"/>
    <property type="evidence" value="ECO:0007669"/>
    <property type="project" value="InterPro"/>
</dbReference>
<comment type="subcellular location">
    <subcellularLocation>
        <location evidence="1">Cell membrane</location>
    </subcellularLocation>
</comment>
<gene>
    <name evidence="8" type="ORF">RO21_02795</name>
</gene>
<dbReference type="PANTHER" id="PTHR30469">
    <property type="entry name" value="MULTIDRUG RESISTANCE PROTEIN MDTA"/>
    <property type="match status" value="1"/>
</dbReference>
<dbReference type="GO" id="GO:1990195">
    <property type="term" value="C:macrolide transmembrane transporter complex"/>
    <property type="evidence" value="ECO:0007669"/>
    <property type="project" value="InterPro"/>
</dbReference>
<keyword evidence="4" id="KW-0175">Coiled coil</keyword>
<keyword evidence="9" id="KW-1185">Reference proteome</keyword>
<proteinExistence type="inferred from homology"/>
<keyword evidence="3" id="KW-0813">Transport</keyword>
<evidence type="ECO:0000256" key="1">
    <source>
        <dbReference type="ARBA" id="ARBA00004236"/>
    </source>
</evidence>
<evidence type="ECO:0000256" key="4">
    <source>
        <dbReference type="ARBA" id="ARBA00023054"/>
    </source>
</evidence>
<comment type="similarity">
    <text evidence="2">Belongs to the membrane fusion protein (MFP) (TC 8.A.1) family.</text>
</comment>
<feature type="domain" description="Multidrug resistance protein MdtA-like beta-barrel" evidence="6">
    <location>
        <begin position="223"/>
        <end position="308"/>
    </location>
</feature>
<dbReference type="RefSeq" id="WP_047976283.1">
    <property type="nucleotide sequence ID" value="NZ_JWIZ01000014.1"/>
</dbReference>